<comment type="caution">
    <text evidence="2">The sequence shown here is derived from an EMBL/GenBank/DDBJ whole genome shotgun (WGS) entry which is preliminary data.</text>
</comment>
<protein>
    <submittedName>
        <fullName evidence="2">Uncharacterized protein</fullName>
    </submittedName>
</protein>
<reference evidence="2 3" key="1">
    <citation type="journal article" date="2024" name="Plant Biotechnol. J.">
        <title>Dendrobium thyrsiflorum genome and its molecular insights into genes involved in important horticultural traits.</title>
        <authorList>
            <person name="Chen B."/>
            <person name="Wang J.Y."/>
            <person name="Zheng P.J."/>
            <person name="Li K.L."/>
            <person name="Liang Y.M."/>
            <person name="Chen X.F."/>
            <person name="Zhang C."/>
            <person name="Zhao X."/>
            <person name="He X."/>
            <person name="Zhang G.Q."/>
            <person name="Liu Z.J."/>
            <person name="Xu Q."/>
        </authorList>
    </citation>
    <scope>NUCLEOTIDE SEQUENCE [LARGE SCALE GENOMIC DNA]</scope>
    <source>
        <strain evidence="2">GZMU011</strain>
    </source>
</reference>
<accession>A0ABD0UZA6</accession>
<dbReference type="AlphaFoldDB" id="A0ABD0UZA6"/>
<organism evidence="2 3">
    <name type="scientific">Dendrobium thyrsiflorum</name>
    <name type="common">Pinecone-like raceme dendrobium</name>
    <name type="synonym">Orchid</name>
    <dbReference type="NCBI Taxonomy" id="117978"/>
    <lineage>
        <taxon>Eukaryota</taxon>
        <taxon>Viridiplantae</taxon>
        <taxon>Streptophyta</taxon>
        <taxon>Embryophyta</taxon>
        <taxon>Tracheophyta</taxon>
        <taxon>Spermatophyta</taxon>
        <taxon>Magnoliopsida</taxon>
        <taxon>Liliopsida</taxon>
        <taxon>Asparagales</taxon>
        <taxon>Orchidaceae</taxon>
        <taxon>Epidendroideae</taxon>
        <taxon>Malaxideae</taxon>
        <taxon>Dendrobiinae</taxon>
        <taxon>Dendrobium</taxon>
    </lineage>
</organism>
<evidence type="ECO:0000256" key="1">
    <source>
        <dbReference type="SAM" id="MobiDB-lite"/>
    </source>
</evidence>
<evidence type="ECO:0000313" key="3">
    <source>
        <dbReference type="Proteomes" id="UP001552299"/>
    </source>
</evidence>
<sequence length="86" mass="10428">MVEARRAPPKERLSVTTRIRERRYTPLGEHRGVTPELHIRGSTTERSRWKGKQVWRPRPRRDDEKRKRNGFGRDIRCSFPEIRLHQ</sequence>
<feature type="compositionally biased region" description="Basic and acidic residues" evidence="1">
    <location>
        <begin position="1"/>
        <end position="48"/>
    </location>
</feature>
<feature type="compositionally biased region" description="Basic residues" evidence="1">
    <location>
        <begin position="49"/>
        <end position="59"/>
    </location>
</feature>
<dbReference type="EMBL" id="JANQDX010000010">
    <property type="protein sequence ID" value="KAL0917855.1"/>
    <property type="molecule type" value="Genomic_DNA"/>
</dbReference>
<feature type="region of interest" description="Disordered" evidence="1">
    <location>
        <begin position="1"/>
        <end position="72"/>
    </location>
</feature>
<feature type="compositionally biased region" description="Basic and acidic residues" evidence="1">
    <location>
        <begin position="60"/>
        <end position="72"/>
    </location>
</feature>
<keyword evidence="3" id="KW-1185">Reference proteome</keyword>
<name>A0ABD0UZA6_DENTH</name>
<dbReference type="Proteomes" id="UP001552299">
    <property type="component" value="Unassembled WGS sequence"/>
</dbReference>
<proteinExistence type="predicted"/>
<evidence type="ECO:0000313" key="2">
    <source>
        <dbReference type="EMBL" id="KAL0917855.1"/>
    </source>
</evidence>
<gene>
    <name evidence="2" type="ORF">M5K25_012956</name>
</gene>